<dbReference type="EC" id="2.7.13.3" evidence="3"/>
<gene>
    <name evidence="12" type="ORF">B0T45_20400</name>
</gene>
<dbReference type="Pfam" id="PF02518">
    <property type="entry name" value="HATPase_c"/>
    <property type="match status" value="1"/>
</dbReference>
<dbReference type="RefSeq" id="WP_081556744.1">
    <property type="nucleotide sequence ID" value="NZ_MUKV01000039.1"/>
</dbReference>
<keyword evidence="9" id="KW-0472">Membrane</keyword>
<name>A0A1W0CFC8_9NEIS</name>
<keyword evidence="4" id="KW-1003">Cell membrane</keyword>
<dbReference type="Pfam" id="PF11884">
    <property type="entry name" value="DUF3404"/>
    <property type="match status" value="1"/>
</dbReference>
<dbReference type="GO" id="GO:0005886">
    <property type="term" value="C:plasma membrane"/>
    <property type="evidence" value="ECO:0007669"/>
    <property type="project" value="UniProtKB-SubCell"/>
</dbReference>
<dbReference type="InterPro" id="IPR036097">
    <property type="entry name" value="HisK_dim/P_sf"/>
</dbReference>
<keyword evidence="5" id="KW-0597">Phosphoprotein</keyword>
<evidence type="ECO:0000313" key="13">
    <source>
        <dbReference type="Proteomes" id="UP000192721"/>
    </source>
</evidence>
<dbReference type="EMBL" id="MUKV01000039">
    <property type="protein sequence ID" value="OQS33382.1"/>
    <property type="molecule type" value="Genomic_DNA"/>
</dbReference>
<protein>
    <recommendedName>
        <fullName evidence="3">histidine kinase</fullName>
        <ecNumber evidence="3">2.7.13.3</ecNumber>
    </recommendedName>
</protein>
<keyword evidence="9" id="KW-0812">Transmembrane</keyword>
<dbReference type="Gene3D" id="1.10.287.130">
    <property type="match status" value="1"/>
</dbReference>
<keyword evidence="10" id="KW-0732">Signal</keyword>
<dbReference type="Gene3D" id="3.30.565.10">
    <property type="entry name" value="Histidine kinase-like ATPase, C-terminal domain"/>
    <property type="match status" value="1"/>
</dbReference>
<dbReference type="PANTHER" id="PTHR44936:SF9">
    <property type="entry name" value="SENSOR PROTEIN CREC"/>
    <property type="match status" value="1"/>
</dbReference>
<keyword evidence="8" id="KW-0902">Two-component regulatory system</keyword>
<evidence type="ECO:0000256" key="9">
    <source>
        <dbReference type="SAM" id="Phobius"/>
    </source>
</evidence>
<evidence type="ECO:0000256" key="7">
    <source>
        <dbReference type="ARBA" id="ARBA00022777"/>
    </source>
</evidence>
<feature type="domain" description="Histidine kinase" evidence="11">
    <location>
        <begin position="261"/>
        <end position="453"/>
    </location>
</feature>
<dbReference type="InterPro" id="IPR036890">
    <property type="entry name" value="HATPase_C_sf"/>
</dbReference>
<reference evidence="12 13" key="1">
    <citation type="submission" date="2017-02" db="EMBL/GenBank/DDBJ databases">
        <title>Chromobacterium haemolyticum H5244.</title>
        <authorList>
            <person name="Gulvik C.A."/>
        </authorList>
    </citation>
    <scope>NUCLEOTIDE SEQUENCE [LARGE SCALE GENOMIC DNA]</scope>
    <source>
        <strain evidence="12 13">H5244</strain>
    </source>
</reference>
<evidence type="ECO:0000256" key="5">
    <source>
        <dbReference type="ARBA" id="ARBA00022553"/>
    </source>
</evidence>
<dbReference type="Proteomes" id="UP000192721">
    <property type="component" value="Unassembled WGS sequence"/>
</dbReference>
<feature type="chain" id="PRO_5013048636" description="histidine kinase" evidence="10">
    <location>
        <begin position="18"/>
        <end position="461"/>
    </location>
</feature>
<dbReference type="CDD" id="cd00082">
    <property type="entry name" value="HisKA"/>
    <property type="match status" value="1"/>
</dbReference>
<comment type="subcellular location">
    <subcellularLocation>
        <location evidence="2">Cell membrane</location>
        <topology evidence="2">Multi-pass membrane protein</topology>
    </subcellularLocation>
</comment>
<dbReference type="InterPro" id="IPR050980">
    <property type="entry name" value="2C_sensor_his_kinase"/>
</dbReference>
<sequence length="461" mass="51432">MMLRLCCCLLICHAAWAGELSSRLDAVLAESAPARSLALARIQSLDEGLIDPASLQPAWSRYGLRALRQLAAHERGCEGEVSSVPALWRDFERRRCADGRLPDDWLRRHPVHPLGGSSAAHWRQGRPKAEATDWLHVRERNDELGLLGALSDDNLDALLAGAHWLWQDGALWRLRDGYWRVYPAAAWRERAEAVGVRVSADAGACVERLDGLCLNPAPAPASAWFWRALWAGLAGLALAGGGWLAWQRRRLERERRFALQMLTHELRTPIAGLAGVVEGLRRDFDRLPDSAQDHFGHLAGGVSRLRQLAEASRHYLSADRLDERRQAVRLAEWLDAIAERHQAAFCLNEDATLLLPAYWLGLCLDNLLVNARRHGRPPWRLLANWDGRSLTLTVCDGGRLADYRLRRLTRRGSGGEGMGLGLAIVRRVLTRLGGRLRLSGPPTRFSLQLPAKRAPQQDSPL</sequence>
<evidence type="ECO:0000313" key="12">
    <source>
        <dbReference type="EMBL" id="OQS33382.1"/>
    </source>
</evidence>
<feature type="transmembrane region" description="Helical" evidence="9">
    <location>
        <begin position="224"/>
        <end position="246"/>
    </location>
</feature>
<proteinExistence type="predicted"/>
<dbReference type="SMART" id="SM00387">
    <property type="entry name" value="HATPase_c"/>
    <property type="match status" value="1"/>
</dbReference>
<dbReference type="SUPFAM" id="SSF47384">
    <property type="entry name" value="Homodimeric domain of signal transducing histidine kinase"/>
    <property type="match status" value="1"/>
</dbReference>
<dbReference type="InterPro" id="IPR003594">
    <property type="entry name" value="HATPase_dom"/>
</dbReference>
<evidence type="ECO:0000256" key="8">
    <source>
        <dbReference type="ARBA" id="ARBA00023012"/>
    </source>
</evidence>
<keyword evidence="6" id="KW-0808">Transferase</keyword>
<evidence type="ECO:0000256" key="10">
    <source>
        <dbReference type="SAM" id="SignalP"/>
    </source>
</evidence>
<comment type="catalytic activity">
    <reaction evidence="1">
        <text>ATP + protein L-histidine = ADP + protein N-phospho-L-histidine.</text>
        <dbReference type="EC" id="2.7.13.3"/>
    </reaction>
</comment>
<evidence type="ECO:0000256" key="2">
    <source>
        <dbReference type="ARBA" id="ARBA00004651"/>
    </source>
</evidence>
<dbReference type="GO" id="GO:0000155">
    <property type="term" value="F:phosphorelay sensor kinase activity"/>
    <property type="evidence" value="ECO:0007669"/>
    <property type="project" value="InterPro"/>
</dbReference>
<comment type="caution">
    <text evidence="12">The sequence shown here is derived from an EMBL/GenBank/DDBJ whole genome shotgun (WGS) entry which is preliminary data.</text>
</comment>
<dbReference type="InterPro" id="IPR005467">
    <property type="entry name" value="His_kinase_dom"/>
</dbReference>
<organism evidence="12 13">
    <name type="scientific">Chromobacterium haemolyticum</name>
    <dbReference type="NCBI Taxonomy" id="394935"/>
    <lineage>
        <taxon>Bacteria</taxon>
        <taxon>Pseudomonadati</taxon>
        <taxon>Pseudomonadota</taxon>
        <taxon>Betaproteobacteria</taxon>
        <taxon>Neisseriales</taxon>
        <taxon>Chromobacteriaceae</taxon>
        <taxon>Chromobacterium</taxon>
    </lineage>
</organism>
<keyword evidence="7" id="KW-0418">Kinase</keyword>
<dbReference type="SUPFAM" id="SSF55874">
    <property type="entry name" value="ATPase domain of HSP90 chaperone/DNA topoisomerase II/histidine kinase"/>
    <property type="match status" value="1"/>
</dbReference>
<evidence type="ECO:0000256" key="4">
    <source>
        <dbReference type="ARBA" id="ARBA00022475"/>
    </source>
</evidence>
<evidence type="ECO:0000259" key="11">
    <source>
        <dbReference type="PROSITE" id="PS50109"/>
    </source>
</evidence>
<feature type="signal peptide" evidence="10">
    <location>
        <begin position="1"/>
        <end position="17"/>
    </location>
</feature>
<dbReference type="Pfam" id="PF00512">
    <property type="entry name" value="HisKA"/>
    <property type="match status" value="1"/>
</dbReference>
<dbReference type="PANTHER" id="PTHR44936">
    <property type="entry name" value="SENSOR PROTEIN CREC"/>
    <property type="match status" value="1"/>
</dbReference>
<dbReference type="AlphaFoldDB" id="A0A1W0CFC8"/>
<evidence type="ECO:0000256" key="6">
    <source>
        <dbReference type="ARBA" id="ARBA00022679"/>
    </source>
</evidence>
<evidence type="ECO:0000256" key="1">
    <source>
        <dbReference type="ARBA" id="ARBA00000085"/>
    </source>
</evidence>
<keyword evidence="9" id="KW-1133">Transmembrane helix</keyword>
<dbReference type="PROSITE" id="PS50109">
    <property type="entry name" value="HIS_KIN"/>
    <property type="match status" value="1"/>
</dbReference>
<dbReference type="SMART" id="SM00388">
    <property type="entry name" value="HisKA"/>
    <property type="match status" value="1"/>
</dbReference>
<dbReference type="InterPro" id="IPR003661">
    <property type="entry name" value="HisK_dim/P_dom"/>
</dbReference>
<dbReference type="InterPro" id="IPR021821">
    <property type="entry name" value="VxrA_SD"/>
</dbReference>
<evidence type="ECO:0000256" key="3">
    <source>
        <dbReference type="ARBA" id="ARBA00012438"/>
    </source>
</evidence>
<accession>A0A1W0CFC8</accession>